<name>A0A645GP09_9ZZZZ</name>
<gene>
    <name evidence="2" type="ORF">SDC9_176039</name>
</gene>
<evidence type="ECO:0000313" key="2">
    <source>
        <dbReference type="EMBL" id="MPN28597.1"/>
    </source>
</evidence>
<proteinExistence type="predicted"/>
<organism evidence="2">
    <name type="scientific">bioreactor metagenome</name>
    <dbReference type="NCBI Taxonomy" id="1076179"/>
    <lineage>
        <taxon>unclassified sequences</taxon>
        <taxon>metagenomes</taxon>
        <taxon>ecological metagenomes</taxon>
    </lineage>
</organism>
<feature type="region of interest" description="Disordered" evidence="1">
    <location>
        <begin position="35"/>
        <end position="55"/>
    </location>
</feature>
<dbReference type="AlphaFoldDB" id="A0A645GP09"/>
<sequence>MVRPPSGNIDISREKPTQLPSFIMDQEKDTYHEKDHINDNGFKADQQKQGLPVYL</sequence>
<accession>A0A645GP09</accession>
<reference evidence="2" key="1">
    <citation type="submission" date="2019-08" db="EMBL/GenBank/DDBJ databases">
        <authorList>
            <person name="Kucharzyk K."/>
            <person name="Murdoch R.W."/>
            <person name="Higgins S."/>
            <person name="Loffler F."/>
        </authorList>
    </citation>
    <scope>NUCLEOTIDE SEQUENCE</scope>
</reference>
<dbReference type="EMBL" id="VSSQ01078953">
    <property type="protein sequence ID" value="MPN28597.1"/>
    <property type="molecule type" value="Genomic_DNA"/>
</dbReference>
<evidence type="ECO:0000256" key="1">
    <source>
        <dbReference type="SAM" id="MobiDB-lite"/>
    </source>
</evidence>
<comment type="caution">
    <text evidence="2">The sequence shown here is derived from an EMBL/GenBank/DDBJ whole genome shotgun (WGS) entry which is preliminary data.</text>
</comment>
<protein>
    <submittedName>
        <fullName evidence="2">Uncharacterized protein</fullName>
    </submittedName>
</protein>
<feature type="region of interest" description="Disordered" evidence="1">
    <location>
        <begin position="1"/>
        <end position="22"/>
    </location>
</feature>